<proteinExistence type="predicted"/>
<dbReference type="RefSeq" id="WP_141847410.1">
    <property type="nucleotide sequence ID" value="NZ_BAAAPR010000002.1"/>
</dbReference>
<accession>A0A542DY46</accession>
<keyword evidence="1" id="KW-0732">Signal</keyword>
<evidence type="ECO:0000313" key="2">
    <source>
        <dbReference type="EMBL" id="TQJ08007.1"/>
    </source>
</evidence>
<evidence type="ECO:0008006" key="4">
    <source>
        <dbReference type="Google" id="ProtNLM"/>
    </source>
</evidence>
<keyword evidence="3" id="KW-1185">Reference proteome</keyword>
<name>A0A542DY46_9MICO</name>
<sequence length="209" mass="20519">MSLKRPRRAPLAALFVALLAVVGLAAAPSAGAATVSSAPAATAAKTLGTTTVTTAPGVAEALLRSGIVPLPAPGTTFGVKYRNGVLVSYGFPITGSTADLAAGTGDITHSGGIVFVGKGRSLAVGSFDIDLAAGKVFATTVNGAAAHVPLLDLDLAKVRVGTVGTTTVVSGVGLKLDPVAAGVLNRTFGSKLPTDGSLTFGTANVRIRG</sequence>
<reference evidence="2 3" key="1">
    <citation type="submission" date="2019-06" db="EMBL/GenBank/DDBJ databases">
        <title>Sequencing the genomes of 1000 actinobacteria strains.</title>
        <authorList>
            <person name="Klenk H.-P."/>
        </authorList>
    </citation>
    <scope>NUCLEOTIDE SEQUENCE [LARGE SCALE GENOMIC DNA]</scope>
    <source>
        <strain evidence="2 3">DSM 18607</strain>
    </source>
</reference>
<dbReference type="Proteomes" id="UP000317893">
    <property type="component" value="Unassembled WGS sequence"/>
</dbReference>
<dbReference type="OrthoDB" id="5182048at2"/>
<gene>
    <name evidence="2" type="ORF">FB458_1084</name>
</gene>
<dbReference type="AlphaFoldDB" id="A0A542DY46"/>
<evidence type="ECO:0000313" key="3">
    <source>
        <dbReference type="Proteomes" id="UP000317893"/>
    </source>
</evidence>
<comment type="caution">
    <text evidence="2">The sequence shown here is derived from an EMBL/GenBank/DDBJ whole genome shotgun (WGS) entry which is preliminary data.</text>
</comment>
<feature type="signal peptide" evidence="1">
    <location>
        <begin position="1"/>
        <end position="32"/>
    </location>
</feature>
<protein>
    <recommendedName>
        <fullName evidence="4">Htaa protein</fullName>
    </recommendedName>
</protein>
<organism evidence="2 3">
    <name type="scientific">Lapillicoccus jejuensis</name>
    <dbReference type="NCBI Taxonomy" id="402171"/>
    <lineage>
        <taxon>Bacteria</taxon>
        <taxon>Bacillati</taxon>
        <taxon>Actinomycetota</taxon>
        <taxon>Actinomycetes</taxon>
        <taxon>Micrococcales</taxon>
        <taxon>Intrasporangiaceae</taxon>
        <taxon>Lapillicoccus</taxon>
    </lineage>
</organism>
<feature type="chain" id="PRO_5022090789" description="Htaa protein" evidence="1">
    <location>
        <begin position="33"/>
        <end position="209"/>
    </location>
</feature>
<evidence type="ECO:0000256" key="1">
    <source>
        <dbReference type="SAM" id="SignalP"/>
    </source>
</evidence>
<dbReference type="EMBL" id="VFMN01000001">
    <property type="protein sequence ID" value="TQJ08007.1"/>
    <property type="molecule type" value="Genomic_DNA"/>
</dbReference>